<dbReference type="GO" id="GO:0046872">
    <property type="term" value="F:metal ion binding"/>
    <property type="evidence" value="ECO:0007669"/>
    <property type="project" value="UniProtKB-KW"/>
</dbReference>
<feature type="transmembrane region" description="Helical" evidence="8">
    <location>
        <begin position="12"/>
        <end position="30"/>
    </location>
</feature>
<dbReference type="Proteomes" id="UP001295684">
    <property type="component" value="Unassembled WGS sequence"/>
</dbReference>
<keyword evidence="4" id="KW-0255">Endonuclease</keyword>
<evidence type="ECO:0000256" key="1">
    <source>
        <dbReference type="ARBA" id="ARBA00009547"/>
    </source>
</evidence>
<organism evidence="9 10">
    <name type="scientific">Euplotes crassus</name>
    <dbReference type="NCBI Taxonomy" id="5936"/>
    <lineage>
        <taxon>Eukaryota</taxon>
        <taxon>Sar</taxon>
        <taxon>Alveolata</taxon>
        <taxon>Ciliophora</taxon>
        <taxon>Intramacronucleata</taxon>
        <taxon>Spirotrichea</taxon>
        <taxon>Hypotrichia</taxon>
        <taxon>Euplotida</taxon>
        <taxon>Euplotidae</taxon>
        <taxon>Moneuplotes</taxon>
    </lineage>
</organism>
<dbReference type="AlphaFoldDB" id="A0AAD2CYL4"/>
<comment type="similarity">
    <text evidence="1">Belongs to the nuclease type I family.</text>
</comment>
<evidence type="ECO:0000256" key="6">
    <source>
        <dbReference type="ARBA" id="ARBA00023157"/>
    </source>
</evidence>
<dbReference type="PANTHER" id="PTHR33146">
    <property type="entry name" value="ENDONUCLEASE 4"/>
    <property type="match status" value="1"/>
</dbReference>
<gene>
    <name evidence="9" type="ORF">ECRASSUSDP1_LOCUS15277</name>
</gene>
<evidence type="ECO:0000256" key="5">
    <source>
        <dbReference type="ARBA" id="ARBA00022801"/>
    </source>
</evidence>
<dbReference type="GO" id="GO:0006308">
    <property type="term" value="P:DNA catabolic process"/>
    <property type="evidence" value="ECO:0007669"/>
    <property type="project" value="InterPro"/>
</dbReference>
<dbReference type="GO" id="GO:0003676">
    <property type="term" value="F:nucleic acid binding"/>
    <property type="evidence" value="ECO:0007669"/>
    <property type="project" value="InterPro"/>
</dbReference>
<comment type="caution">
    <text evidence="9">The sequence shown here is derived from an EMBL/GenBank/DDBJ whole genome shotgun (WGS) entry which is preliminary data.</text>
</comment>
<evidence type="ECO:0000256" key="8">
    <source>
        <dbReference type="SAM" id="Phobius"/>
    </source>
</evidence>
<protein>
    <recommendedName>
        <fullName evidence="11">S1/P1 Nuclease</fullName>
    </recommendedName>
</protein>
<keyword evidence="8" id="KW-0812">Transmembrane</keyword>
<accession>A0AAD2CYL4</accession>
<proteinExistence type="inferred from homology"/>
<keyword evidence="8" id="KW-1133">Transmembrane helix</keyword>
<dbReference type="InterPro" id="IPR003154">
    <property type="entry name" value="S1/P1nuclease"/>
</dbReference>
<dbReference type="GO" id="GO:0016788">
    <property type="term" value="F:hydrolase activity, acting on ester bonds"/>
    <property type="evidence" value="ECO:0007669"/>
    <property type="project" value="InterPro"/>
</dbReference>
<evidence type="ECO:0000313" key="10">
    <source>
        <dbReference type="Proteomes" id="UP001295684"/>
    </source>
</evidence>
<keyword evidence="2" id="KW-0540">Nuclease</keyword>
<dbReference type="CDD" id="cd11010">
    <property type="entry name" value="S1-P1_nuclease"/>
    <property type="match status" value="1"/>
</dbReference>
<keyword evidence="6" id="KW-1015">Disulfide bond</keyword>
<dbReference type="SUPFAM" id="SSF48537">
    <property type="entry name" value="Phospholipase C/P1 nuclease"/>
    <property type="match status" value="1"/>
</dbReference>
<dbReference type="Pfam" id="PF02265">
    <property type="entry name" value="S1-P1_nuclease"/>
    <property type="match status" value="1"/>
</dbReference>
<dbReference type="PANTHER" id="PTHR33146:SF10">
    <property type="entry name" value="STRAND-SPECIFIC NUCLEASE, PUTATIVE-RELATED"/>
    <property type="match status" value="1"/>
</dbReference>
<keyword evidence="10" id="KW-1185">Reference proteome</keyword>
<keyword evidence="7" id="KW-0325">Glycoprotein</keyword>
<name>A0AAD2CYL4_EUPCR</name>
<dbReference type="EMBL" id="CAMPGE010015297">
    <property type="protein sequence ID" value="CAI2373928.1"/>
    <property type="molecule type" value="Genomic_DNA"/>
</dbReference>
<keyword evidence="3" id="KW-0479">Metal-binding</keyword>
<evidence type="ECO:0000256" key="3">
    <source>
        <dbReference type="ARBA" id="ARBA00022723"/>
    </source>
</evidence>
<evidence type="ECO:0000313" key="9">
    <source>
        <dbReference type="EMBL" id="CAI2373928.1"/>
    </source>
</evidence>
<evidence type="ECO:0008006" key="11">
    <source>
        <dbReference type="Google" id="ProtNLM"/>
    </source>
</evidence>
<reference evidence="9" key="1">
    <citation type="submission" date="2023-07" db="EMBL/GenBank/DDBJ databases">
        <authorList>
            <consortium name="AG Swart"/>
            <person name="Singh M."/>
            <person name="Singh A."/>
            <person name="Seah K."/>
            <person name="Emmerich C."/>
        </authorList>
    </citation>
    <scope>NUCLEOTIDE SEQUENCE</scope>
    <source>
        <strain evidence="9">DP1</strain>
    </source>
</reference>
<dbReference type="GO" id="GO:0004519">
    <property type="term" value="F:endonuclease activity"/>
    <property type="evidence" value="ECO:0007669"/>
    <property type="project" value="UniProtKB-KW"/>
</dbReference>
<evidence type="ECO:0000256" key="7">
    <source>
        <dbReference type="ARBA" id="ARBA00023180"/>
    </source>
</evidence>
<dbReference type="InterPro" id="IPR008947">
    <property type="entry name" value="PLipase_C/P1_nuclease_dom_sf"/>
</dbReference>
<evidence type="ECO:0000256" key="4">
    <source>
        <dbReference type="ARBA" id="ARBA00022759"/>
    </source>
</evidence>
<keyword evidence="8" id="KW-0472">Membrane</keyword>
<sequence>MKNSIALKKNVIGFIFLIIMKFIVPTNAFWSTGHMIVARIAYEQIKSTSPALLELIETEIKQLSQFAKEDKYPFVEAANWPDDIKEVGVLQFNQWHEVRTPIIRDGYEGDTFEEPQNVTWAINQMVQTLNFTEKKGMDPGFGVSFAWRFLIHLVGDIHQPLHSGTLYSEKFPNSDDVGNKFICSTTINPNYPESEITNLHKLWDSCVDQYGSIWNPLTLSEWDQIGTFAHELMTKHPRESVWKRLEITDPFDWADESHEFAKEYVYDGVTPGGKVSEAYIERGRRLINEQLAVAGYRLADLSEKIATKRFYDIYKEEPEYPYFLVQLN</sequence>
<dbReference type="Gene3D" id="1.10.575.10">
    <property type="entry name" value="P1 Nuclease"/>
    <property type="match status" value="1"/>
</dbReference>
<keyword evidence="5" id="KW-0378">Hydrolase</keyword>
<evidence type="ECO:0000256" key="2">
    <source>
        <dbReference type="ARBA" id="ARBA00022722"/>
    </source>
</evidence>